<name>A0A0C4YJX5_9BURK</name>
<feature type="region of interest" description="Disordered" evidence="1">
    <location>
        <begin position="14"/>
        <end position="48"/>
    </location>
</feature>
<protein>
    <submittedName>
        <fullName evidence="2">Uncharacterized protein</fullName>
    </submittedName>
</protein>
<dbReference type="Proteomes" id="UP000031843">
    <property type="component" value="Chromosome secondary"/>
</dbReference>
<accession>A0A0C4YJX5</accession>
<proteinExistence type="predicted"/>
<evidence type="ECO:0000256" key="1">
    <source>
        <dbReference type="SAM" id="MobiDB-lite"/>
    </source>
</evidence>
<evidence type="ECO:0000313" key="3">
    <source>
        <dbReference type="Proteomes" id="UP000031843"/>
    </source>
</evidence>
<keyword evidence="3" id="KW-1185">Reference proteome</keyword>
<evidence type="ECO:0000313" key="2">
    <source>
        <dbReference type="EMBL" id="AJG22244.1"/>
    </source>
</evidence>
<dbReference type="KEGG" id="cbw:RR42_s0653"/>
<reference evidence="2 3" key="1">
    <citation type="journal article" date="2015" name="Genome Announc.">
        <title>Complete Genome Sequence of Cupriavidus basilensis 4G11, Isolated from the Oak Ridge Field Research Center Site.</title>
        <authorList>
            <person name="Ray J."/>
            <person name="Waters R.J."/>
            <person name="Skerker J.M."/>
            <person name="Kuehl J.V."/>
            <person name="Price M.N."/>
            <person name="Huang J."/>
            <person name="Chakraborty R."/>
            <person name="Arkin A.P."/>
            <person name="Deutschbauer A."/>
        </authorList>
    </citation>
    <scope>NUCLEOTIDE SEQUENCE [LARGE SCALE GENOMIC DNA]</scope>
    <source>
        <strain evidence="2">4G11</strain>
    </source>
</reference>
<feature type="compositionally biased region" description="Basic residues" evidence="1">
    <location>
        <begin position="39"/>
        <end position="48"/>
    </location>
</feature>
<gene>
    <name evidence="2" type="ORF">RR42_s0653</name>
</gene>
<sequence length="48" mass="4939">MTLAASAFAGIAGADDIDAESTLPPESEARRGLSAGRTGKLRRPRPLS</sequence>
<dbReference type="AlphaFoldDB" id="A0A0C4YJX5"/>
<dbReference type="EMBL" id="CP010537">
    <property type="protein sequence ID" value="AJG22244.1"/>
    <property type="molecule type" value="Genomic_DNA"/>
</dbReference>
<organism evidence="2 3">
    <name type="scientific">Cupriavidus basilensis</name>
    <dbReference type="NCBI Taxonomy" id="68895"/>
    <lineage>
        <taxon>Bacteria</taxon>
        <taxon>Pseudomonadati</taxon>
        <taxon>Pseudomonadota</taxon>
        <taxon>Betaproteobacteria</taxon>
        <taxon>Burkholderiales</taxon>
        <taxon>Burkholderiaceae</taxon>
        <taxon>Cupriavidus</taxon>
    </lineage>
</organism>